<organism evidence="1 2">
    <name type="scientific">Ilex paraguariensis</name>
    <name type="common">yerba mate</name>
    <dbReference type="NCBI Taxonomy" id="185542"/>
    <lineage>
        <taxon>Eukaryota</taxon>
        <taxon>Viridiplantae</taxon>
        <taxon>Streptophyta</taxon>
        <taxon>Embryophyta</taxon>
        <taxon>Tracheophyta</taxon>
        <taxon>Spermatophyta</taxon>
        <taxon>Magnoliopsida</taxon>
        <taxon>eudicotyledons</taxon>
        <taxon>Gunneridae</taxon>
        <taxon>Pentapetalae</taxon>
        <taxon>asterids</taxon>
        <taxon>campanulids</taxon>
        <taxon>Aquifoliales</taxon>
        <taxon>Aquifoliaceae</taxon>
        <taxon>Ilex</taxon>
    </lineage>
</organism>
<comment type="caution">
    <text evidence="1">The sequence shown here is derived from an EMBL/GenBank/DDBJ whole genome shotgun (WGS) entry which is preliminary data.</text>
</comment>
<dbReference type="AlphaFoldDB" id="A0ABC8RL98"/>
<dbReference type="Proteomes" id="UP001642360">
    <property type="component" value="Unassembled WGS sequence"/>
</dbReference>
<dbReference type="Gene3D" id="1.10.510.10">
    <property type="entry name" value="Transferase(Phosphotransferase) domain 1"/>
    <property type="match status" value="1"/>
</dbReference>
<evidence type="ECO:0000313" key="1">
    <source>
        <dbReference type="EMBL" id="CAK9143458.1"/>
    </source>
</evidence>
<protein>
    <recommendedName>
        <fullName evidence="3">Protein kinase domain-containing protein</fullName>
    </recommendedName>
</protein>
<sequence length="140" mass="15662">MAAGRHDVSSKRDFRHFKKDSHKYKKGAYNDIKSSGGHDLRTTQHIESRAPELLLQTEQYSTATDMWAEVLNLNSLTRFSGLSAHQMRQFGQGSPICLKFPAATFTGSPVLTELGYDLLCKLLTYDTDKRITAEAALDHG</sequence>
<reference evidence="1 2" key="1">
    <citation type="submission" date="2024-02" db="EMBL/GenBank/DDBJ databases">
        <authorList>
            <person name="Vignale AGUSTIN F."/>
            <person name="Sosa J E."/>
            <person name="Modenutti C."/>
        </authorList>
    </citation>
    <scope>NUCLEOTIDE SEQUENCE [LARGE SCALE GENOMIC DNA]</scope>
</reference>
<dbReference type="SUPFAM" id="SSF56112">
    <property type="entry name" value="Protein kinase-like (PK-like)"/>
    <property type="match status" value="1"/>
</dbReference>
<dbReference type="EMBL" id="CAUOFW020001303">
    <property type="protein sequence ID" value="CAK9143458.1"/>
    <property type="molecule type" value="Genomic_DNA"/>
</dbReference>
<evidence type="ECO:0008006" key="3">
    <source>
        <dbReference type="Google" id="ProtNLM"/>
    </source>
</evidence>
<dbReference type="InterPro" id="IPR011009">
    <property type="entry name" value="Kinase-like_dom_sf"/>
</dbReference>
<evidence type="ECO:0000313" key="2">
    <source>
        <dbReference type="Proteomes" id="UP001642360"/>
    </source>
</evidence>
<name>A0ABC8RL98_9AQUA</name>
<proteinExistence type="predicted"/>
<accession>A0ABC8RL98</accession>
<keyword evidence="2" id="KW-1185">Reference proteome</keyword>
<gene>
    <name evidence="1" type="ORF">ILEXP_LOCUS11173</name>
</gene>